<name>A0A0W0GER1_MONRR</name>
<gene>
    <name evidence="2" type="ORF">WG66_377</name>
</gene>
<dbReference type="Proteomes" id="UP000054988">
    <property type="component" value="Unassembled WGS sequence"/>
</dbReference>
<proteinExistence type="predicted"/>
<comment type="caution">
    <text evidence="2">The sequence shown here is derived from an EMBL/GenBank/DDBJ whole genome shotgun (WGS) entry which is preliminary data.</text>
</comment>
<sequence length="297" mass="32811">MAQVLGIHVAGMPLSLMEMNQQYKAKYTKLTKLEKEMNMKEYEWLNKEDRCRKARQPNTCSHARDVSNIIANLEAIPQCEQGSMASSFFINDYMNFAIKGRWDRNRVGGKIEVFAVAGCDAANLTSDMTVIECANFLKTPIRDELQKSFQKAIRDNSLKCIFYGNFDATVTLNKVSSSVPSLEKALNMIQNGECGFCHMTDDEYTKWKSAYLANLPNIQSKPLMTADDGPRGGKLKSATTGHKGTPRAQRSVDATDNTETPMPLPSHPPAEPPAHMPTPPPEPPACTPTSPAEPPVA</sequence>
<evidence type="ECO:0000256" key="1">
    <source>
        <dbReference type="SAM" id="MobiDB-lite"/>
    </source>
</evidence>
<feature type="compositionally biased region" description="Pro residues" evidence="1">
    <location>
        <begin position="262"/>
        <end position="297"/>
    </location>
</feature>
<reference evidence="2 3" key="1">
    <citation type="submission" date="2015-12" db="EMBL/GenBank/DDBJ databases">
        <title>Draft genome sequence of Moniliophthora roreri, the causal agent of frosty pod rot of cacao.</title>
        <authorList>
            <person name="Aime M.C."/>
            <person name="Diaz-Valderrama J.R."/>
            <person name="Kijpornyongpan T."/>
            <person name="Phillips-Mora W."/>
        </authorList>
    </citation>
    <scope>NUCLEOTIDE SEQUENCE [LARGE SCALE GENOMIC DNA]</scope>
    <source>
        <strain evidence="2 3">MCA 2952</strain>
    </source>
</reference>
<evidence type="ECO:0000313" key="3">
    <source>
        <dbReference type="Proteomes" id="UP000054988"/>
    </source>
</evidence>
<dbReference type="AlphaFoldDB" id="A0A0W0GER1"/>
<dbReference type="EMBL" id="LATX01000154">
    <property type="protein sequence ID" value="KTB47054.1"/>
    <property type="molecule type" value="Genomic_DNA"/>
</dbReference>
<accession>A0A0W0GER1</accession>
<organism evidence="2 3">
    <name type="scientific">Moniliophthora roreri</name>
    <name type="common">Frosty pod rot fungus</name>
    <name type="synonym">Monilia roreri</name>
    <dbReference type="NCBI Taxonomy" id="221103"/>
    <lineage>
        <taxon>Eukaryota</taxon>
        <taxon>Fungi</taxon>
        <taxon>Dikarya</taxon>
        <taxon>Basidiomycota</taxon>
        <taxon>Agaricomycotina</taxon>
        <taxon>Agaricomycetes</taxon>
        <taxon>Agaricomycetidae</taxon>
        <taxon>Agaricales</taxon>
        <taxon>Marasmiineae</taxon>
        <taxon>Marasmiaceae</taxon>
        <taxon>Moniliophthora</taxon>
    </lineage>
</organism>
<evidence type="ECO:0000313" key="2">
    <source>
        <dbReference type="EMBL" id="KTB47054.1"/>
    </source>
</evidence>
<protein>
    <submittedName>
        <fullName evidence="2">Uncharacterized protein</fullName>
    </submittedName>
</protein>
<feature type="region of interest" description="Disordered" evidence="1">
    <location>
        <begin position="220"/>
        <end position="297"/>
    </location>
</feature>